<dbReference type="InterPro" id="IPR033985">
    <property type="entry name" value="SusD-like_N"/>
</dbReference>
<evidence type="ECO:0000256" key="2">
    <source>
        <dbReference type="ARBA" id="ARBA00006275"/>
    </source>
</evidence>
<dbReference type="KEGG" id="fya:KMW28_25680"/>
<dbReference type="RefSeq" id="WP_169663769.1">
    <property type="nucleotide sequence ID" value="NZ_CP076133.1"/>
</dbReference>
<dbReference type="Gene3D" id="1.25.40.390">
    <property type="match status" value="1"/>
</dbReference>
<keyword evidence="3" id="KW-0732">Signal</keyword>
<dbReference type="InterPro" id="IPR011990">
    <property type="entry name" value="TPR-like_helical_dom_sf"/>
</dbReference>
<dbReference type="EMBL" id="CP076133">
    <property type="protein sequence ID" value="QWG04287.1"/>
    <property type="molecule type" value="Genomic_DNA"/>
</dbReference>
<dbReference type="SUPFAM" id="SSF48452">
    <property type="entry name" value="TPR-like"/>
    <property type="match status" value="1"/>
</dbReference>
<dbReference type="GO" id="GO:0009279">
    <property type="term" value="C:cell outer membrane"/>
    <property type="evidence" value="ECO:0007669"/>
    <property type="project" value="UniProtKB-SubCell"/>
</dbReference>
<reference evidence="8 9" key="1">
    <citation type="submission" date="2021-05" db="EMBL/GenBank/DDBJ databases">
        <title>Comparative genomic studies on the polysaccharide-degrading batcterial strains of the Flammeovirga genus.</title>
        <authorList>
            <person name="Zewei F."/>
            <person name="Zheng Z."/>
            <person name="Yu L."/>
            <person name="Ruyue G."/>
            <person name="Yanhong M."/>
            <person name="Yuanyuan C."/>
            <person name="Jingyan G."/>
            <person name="Wenjun H."/>
        </authorList>
    </citation>
    <scope>NUCLEOTIDE SEQUENCE [LARGE SCALE GENOMIC DNA]</scope>
    <source>
        <strain evidence="8 9">NBRC:100898</strain>
    </source>
</reference>
<feature type="domain" description="SusD-like N-terminal" evidence="7">
    <location>
        <begin position="60"/>
        <end position="240"/>
    </location>
</feature>
<keyword evidence="4" id="KW-0472">Membrane</keyword>
<keyword evidence="5" id="KW-0998">Cell outer membrane</keyword>
<gene>
    <name evidence="8" type="ORF">KMW28_25680</name>
</gene>
<accession>A0AAX1N9Z7</accession>
<evidence type="ECO:0000256" key="1">
    <source>
        <dbReference type="ARBA" id="ARBA00004442"/>
    </source>
</evidence>
<feature type="domain" description="RagB/SusD" evidence="6">
    <location>
        <begin position="397"/>
        <end position="475"/>
    </location>
</feature>
<name>A0AAX1N9Z7_9BACT</name>
<dbReference type="Proteomes" id="UP000678679">
    <property type="component" value="Chromosome 2"/>
</dbReference>
<dbReference type="InterPro" id="IPR012944">
    <property type="entry name" value="SusD_RagB_dom"/>
</dbReference>
<protein>
    <submittedName>
        <fullName evidence="8">RagB/SusD family nutrient uptake outer membrane protein</fullName>
    </submittedName>
</protein>
<sequence length="515" mass="59610">MKYIRLLLIIITLSLSSCENYFDLERPPQNPWTTIDEFERVPIGLYASVYSGHHWNIPYVNYAIFKNSMGDDVNWVSDPSWGYWRNTKEHNTWSKRNFNLLYRTISSANNALEFIADNNGDPFPGASDENKRNNFDRIVGEIYFMRGMAYYYLQTFYGHAYSPSGNNNTPDLPLRLTYPNSLEEAKSPETGTTQQIFDLILSDFKKATELLPDKYLEGVHHQSYSVRANKFAAKAMLMKVHFSRGEYTDALSLCNEIIDQNGGEYDLSEDPIEAFNKVGLERGRETIFYIPFYDITLATPHHFSVINHTYENNLMCSWTENRMSNTLINKLNWLKTPNSILFNIEARRDKRFQQLMAVRYPADKASGNMDVDSRVEIQDVTTVWPFKYYKSAELFFTNVPLIRLGEIQLTRSILRFKNGDLTGSASDLNKVRQRSWDETVGGAFVEISTGDLTEDLIHTERMVEMFGEPDRVDYLRSLKMNIPPGDREGFATEPYDSESFVWAIPTEESIYNENL</sequence>
<dbReference type="AlphaFoldDB" id="A0AAX1N9Z7"/>
<organism evidence="8 9">
    <name type="scientific">Flammeovirga yaeyamensis</name>
    <dbReference type="NCBI Taxonomy" id="367791"/>
    <lineage>
        <taxon>Bacteria</taxon>
        <taxon>Pseudomonadati</taxon>
        <taxon>Bacteroidota</taxon>
        <taxon>Cytophagia</taxon>
        <taxon>Cytophagales</taxon>
        <taxon>Flammeovirgaceae</taxon>
        <taxon>Flammeovirga</taxon>
    </lineage>
</organism>
<evidence type="ECO:0000256" key="4">
    <source>
        <dbReference type="ARBA" id="ARBA00023136"/>
    </source>
</evidence>
<evidence type="ECO:0000259" key="7">
    <source>
        <dbReference type="Pfam" id="PF14322"/>
    </source>
</evidence>
<dbReference type="Pfam" id="PF07980">
    <property type="entry name" value="SusD_RagB"/>
    <property type="match status" value="1"/>
</dbReference>
<proteinExistence type="inferred from homology"/>
<evidence type="ECO:0000256" key="5">
    <source>
        <dbReference type="ARBA" id="ARBA00023237"/>
    </source>
</evidence>
<evidence type="ECO:0000313" key="9">
    <source>
        <dbReference type="Proteomes" id="UP000678679"/>
    </source>
</evidence>
<comment type="subcellular location">
    <subcellularLocation>
        <location evidence="1">Cell outer membrane</location>
    </subcellularLocation>
</comment>
<evidence type="ECO:0000313" key="8">
    <source>
        <dbReference type="EMBL" id="QWG04287.1"/>
    </source>
</evidence>
<keyword evidence="9" id="KW-1185">Reference proteome</keyword>
<comment type="similarity">
    <text evidence="2">Belongs to the SusD family.</text>
</comment>
<evidence type="ECO:0000256" key="3">
    <source>
        <dbReference type="ARBA" id="ARBA00022729"/>
    </source>
</evidence>
<dbReference type="PROSITE" id="PS51257">
    <property type="entry name" value="PROKAR_LIPOPROTEIN"/>
    <property type="match status" value="1"/>
</dbReference>
<dbReference type="Pfam" id="PF14322">
    <property type="entry name" value="SusD-like_3"/>
    <property type="match status" value="1"/>
</dbReference>
<evidence type="ECO:0000259" key="6">
    <source>
        <dbReference type="Pfam" id="PF07980"/>
    </source>
</evidence>